<name>A0A345XSX5_9ACTN</name>
<gene>
    <name evidence="2" type="ORF">DVA86_20890</name>
</gene>
<evidence type="ECO:0000256" key="1">
    <source>
        <dbReference type="SAM" id="Phobius"/>
    </source>
</evidence>
<feature type="transmembrane region" description="Helical" evidence="1">
    <location>
        <begin position="55"/>
        <end position="73"/>
    </location>
</feature>
<feature type="transmembrane region" description="Helical" evidence="1">
    <location>
        <begin position="12"/>
        <end position="35"/>
    </location>
</feature>
<dbReference type="AlphaFoldDB" id="A0A345XSX5"/>
<keyword evidence="1" id="KW-0812">Transmembrane</keyword>
<accession>A0A345XSX5</accession>
<sequence length="350" mass="38326">MGDIAKGVLGGAWTLVAGWMLPTALNLAVFFLAVAPDLRRVGPVARLWPGSDVDTALLLLVSAVLLGLVLNALQVPLYRVLEGYVLWPAPVYARGCARHRAAKQALEGRLELLRLERAGPEGRTEADAARAAALRADPRIARAARRDRTRTTAQRSLLQEELSRYPADDGQIVPTRLGNAIRRLEEYGHNRYRLDTQTLWNELTGTAPPQVRRQAETARTSVDFFVALLYGHAAVALVALAAVWRAGTPAQLPVTAAVLLALIPVWYRCAVTSTDEWAAAVRALVNTGRRPLADSLGLVLPQDLAREREMWMLVTRMSRRPYRDAAVDAFAPYRLDPADTQCPVRGPGSP</sequence>
<organism evidence="2 3">
    <name type="scientific">Streptomyces armeniacus</name>
    <dbReference type="NCBI Taxonomy" id="83291"/>
    <lineage>
        <taxon>Bacteria</taxon>
        <taxon>Bacillati</taxon>
        <taxon>Actinomycetota</taxon>
        <taxon>Actinomycetes</taxon>
        <taxon>Kitasatosporales</taxon>
        <taxon>Streptomycetaceae</taxon>
        <taxon>Streptomyces</taxon>
    </lineage>
</organism>
<keyword evidence="1" id="KW-0472">Membrane</keyword>
<protein>
    <submittedName>
        <fullName evidence="2">Uncharacterized protein</fullName>
    </submittedName>
</protein>
<feature type="transmembrane region" description="Helical" evidence="1">
    <location>
        <begin position="250"/>
        <end position="267"/>
    </location>
</feature>
<evidence type="ECO:0000313" key="3">
    <source>
        <dbReference type="Proteomes" id="UP000254425"/>
    </source>
</evidence>
<keyword evidence="1" id="KW-1133">Transmembrane helix</keyword>
<dbReference type="Proteomes" id="UP000254425">
    <property type="component" value="Chromosome"/>
</dbReference>
<dbReference type="RefSeq" id="WP_208880403.1">
    <property type="nucleotide sequence ID" value="NZ_CP031320.1"/>
</dbReference>
<dbReference type="EMBL" id="CP031320">
    <property type="protein sequence ID" value="AXK34741.1"/>
    <property type="molecule type" value="Genomic_DNA"/>
</dbReference>
<feature type="transmembrane region" description="Helical" evidence="1">
    <location>
        <begin position="222"/>
        <end position="244"/>
    </location>
</feature>
<reference evidence="2 3" key="1">
    <citation type="submission" date="2018-07" db="EMBL/GenBank/DDBJ databases">
        <title>Draft genome of the type strain Streptomyces armeniacus ATCC 15676.</title>
        <authorList>
            <person name="Labana P."/>
            <person name="Gosse J.T."/>
            <person name="Boddy C.N."/>
        </authorList>
    </citation>
    <scope>NUCLEOTIDE SEQUENCE [LARGE SCALE GENOMIC DNA]</scope>
    <source>
        <strain evidence="2 3">ATCC 15676</strain>
    </source>
</reference>
<keyword evidence="3" id="KW-1185">Reference proteome</keyword>
<evidence type="ECO:0000313" key="2">
    <source>
        <dbReference type="EMBL" id="AXK34741.1"/>
    </source>
</evidence>
<proteinExistence type="predicted"/>
<dbReference type="KEGG" id="sarm:DVA86_20890"/>